<keyword evidence="5" id="KW-1185">Reference proteome</keyword>
<evidence type="ECO:0000313" key="4">
    <source>
        <dbReference type="EMBL" id="REK89269.1"/>
    </source>
</evidence>
<evidence type="ECO:0000313" key="5">
    <source>
        <dbReference type="Proteomes" id="UP000262477"/>
    </source>
</evidence>
<dbReference type="OrthoDB" id="3196802at2"/>
<dbReference type="InterPro" id="IPR036629">
    <property type="entry name" value="YjbJ_sf"/>
</dbReference>
<dbReference type="InterPro" id="IPR008462">
    <property type="entry name" value="CsbD"/>
</dbReference>
<accession>A0A371Q3M0</accession>
<feature type="domain" description="CsbD-like" evidence="3">
    <location>
        <begin position="8"/>
        <end position="52"/>
    </location>
</feature>
<dbReference type="Pfam" id="PF05532">
    <property type="entry name" value="CsbD"/>
    <property type="match status" value="1"/>
</dbReference>
<gene>
    <name evidence="4" type="ORF">DY245_16815</name>
</gene>
<name>A0A371Q3M0_STRIH</name>
<dbReference type="EMBL" id="QUAC01000128">
    <property type="protein sequence ID" value="REK89269.1"/>
    <property type="molecule type" value="Genomic_DNA"/>
</dbReference>
<sequence length="64" mass="6794">MAGNGSRDKMKGKAKEMTGKVTGDARIKREGRTDQAKGKAKNAMGDAKENIRGIKDSLKGKDAS</sequence>
<feature type="compositionally biased region" description="Basic and acidic residues" evidence="2">
    <location>
        <begin position="46"/>
        <end position="64"/>
    </location>
</feature>
<dbReference type="SUPFAM" id="SSF69047">
    <property type="entry name" value="Hypothetical protein YjbJ"/>
    <property type="match status" value="1"/>
</dbReference>
<protein>
    <submittedName>
        <fullName evidence="4">CsbD family protein</fullName>
    </submittedName>
</protein>
<feature type="compositionally biased region" description="Basic and acidic residues" evidence="2">
    <location>
        <begin position="1"/>
        <end position="37"/>
    </location>
</feature>
<proteinExistence type="inferred from homology"/>
<feature type="region of interest" description="Disordered" evidence="2">
    <location>
        <begin position="1"/>
        <end position="64"/>
    </location>
</feature>
<reference evidence="4 5" key="1">
    <citation type="submission" date="2018-08" db="EMBL/GenBank/DDBJ databases">
        <title>Streptomyces NEAU-D10 sp. nov., a novel Actinomycete isolated from soil.</title>
        <authorList>
            <person name="Jin L."/>
        </authorList>
    </citation>
    <scope>NUCLEOTIDE SEQUENCE [LARGE SCALE GENOMIC DNA]</scope>
    <source>
        <strain evidence="4 5">NEAU-D10</strain>
    </source>
</reference>
<evidence type="ECO:0000256" key="1">
    <source>
        <dbReference type="ARBA" id="ARBA00009129"/>
    </source>
</evidence>
<dbReference type="Gene3D" id="1.10.1470.10">
    <property type="entry name" value="YjbJ"/>
    <property type="match status" value="1"/>
</dbReference>
<dbReference type="AlphaFoldDB" id="A0A371Q3M0"/>
<dbReference type="RefSeq" id="WP_128508059.1">
    <property type="nucleotide sequence ID" value="NZ_QUAC01000128.1"/>
</dbReference>
<organism evidence="4 5">
    <name type="scientific">Streptomyces inhibens</name>
    <dbReference type="NCBI Taxonomy" id="2293571"/>
    <lineage>
        <taxon>Bacteria</taxon>
        <taxon>Bacillati</taxon>
        <taxon>Actinomycetota</taxon>
        <taxon>Actinomycetes</taxon>
        <taxon>Kitasatosporales</taxon>
        <taxon>Streptomycetaceae</taxon>
        <taxon>Streptomyces</taxon>
    </lineage>
</organism>
<evidence type="ECO:0000256" key="2">
    <source>
        <dbReference type="SAM" id="MobiDB-lite"/>
    </source>
</evidence>
<comment type="caution">
    <text evidence="4">The sequence shown here is derived from an EMBL/GenBank/DDBJ whole genome shotgun (WGS) entry which is preliminary data.</text>
</comment>
<evidence type="ECO:0000259" key="3">
    <source>
        <dbReference type="Pfam" id="PF05532"/>
    </source>
</evidence>
<dbReference type="Proteomes" id="UP000262477">
    <property type="component" value="Unassembled WGS sequence"/>
</dbReference>
<comment type="similarity">
    <text evidence="1">Belongs to the UPF0337 (CsbD) family.</text>
</comment>